<organism evidence="1 2">
    <name type="scientific">Mesorhizobium salmacidum</name>
    <dbReference type="NCBI Taxonomy" id="3015171"/>
    <lineage>
        <taxon>Bacteria</taxon>
        <taxon>Pseudomonadati</taxon>
        <taxon>Pseudomonadota</taxon>
        <taxon>Alphaproteobacteria</taxon>
        <taxon>Hyphomicrobiales</taxon>
        <taxon>Phyllobacteriaceae</taxon>
        <taxon>Mesorhizobium</taxon>
    </lineage>
</organism>
<protein>
    <submittedName>
        <fullName evidence="1">Uncharacterized protein</fullName>
    </submittedName>
</protein>
<evidence type="ECO:0000313" key="1">
    <source>
        <dbReference type="EMBL" id="MEI9407729.1"/>
    </source>
</evidence>
<dbReference type="EMBL" id="JAPYKS010000002">
    <property type="protein sequence ID" value="MEI9407729.1"/>
    <property type="molecule type" value="Genomic_DNA"/>
</dbReference>
<reference evidence="1 2" key="1">
    <citation type="submission" date="2022-12" db="EMBL/GenBank/DDBJ databases">
        <authorList>
            <person name="Muema E."/>
        </authorList>
    </citation>
    <scope>NUCLEOTIDE SEQUENCE [LARGE SCALE GENOMIC DNA]</scope>
    <source>
        <strain evidence="2">1326</strain>
    </source>
</reference>
<dbReference type="Proteomes" id="UP001387293">
    <property type="component" value="Unassembled WGS sequence"/>
</dbReference>
<name>A0ABU8KPT8_9HYPH</name>
<proteinExistence type="predicted"/>
<dbReference type="RefSeq" id="WP_337104946.1">
    <property type="nucleotide sequence ID" value="NZ_JAPYKS010000002.1"/>
</dbReference>
<sequence length="51" mass="5388">MTMASPILATAFVAAVAAVLAMRAAVVAASRKSMVKVRSRRRQRANTKSQG</sequence>
<gene>
    <name evidence="1" type="ORF">O7A60_02920</name>
</gene>
<accession>A0ABU8KPT8</accession>
<comment type="caution">
    <text evidence="1">The sequence shown here is derived from an EMBL/GenBank/DDBJ whole genome shotgun (WGS) entry which is preliminary data.</text>
</comment>
<keyword evidence="2" id="KW-1185">Reference proteome</keyword>
<evidence type="ECO:0000313" key="2">
    <source>
        <dbReference type="Proteomes" id="UP001387293"/>
    </source>
</evidence>